<dbReference type="Pfam" id="PF13855">
    <property type="entry name" value="LRR_8"/>
    <property type="match status" value="3"/>
</dbReference>
<dbReference type="InterPro" id="IPR003591">
    <property type="entry name" value="Leu-rich_rpt_typical-subtyp"/>
</dbReference>
<name>A0A7M7MXV2_STRPU</name>
<keyword evidence="7" id="KW-1185">Reference proteome</keyword>
<evidence type="ECO:0000256" key="2">
    <source>
        <dbReference type="ARBA" id="ARBA00022729"/>
    </source>
</evidence>
<dbReference type="InterPro" id="IPR026906">
    <property type="entry name" value="LRR_5"/>
</dbReference>
<dbReference type="RefSeq" id="XP_030828123.1">
    <property type="nucleotide sequence ID" value="XM_030972263.1"/>
</dbReference>
<dbReference type="InParanoid" id="A0A7M7MXV2"/>
<keyword evidence="2 5" id="KW-0732">Signal</keyword>
<dbReference type="SUPFAM" id="SSF52058">
    <property type="entry name" value="L domain-like"/>
    <property type="match status" value="2"/>
</dbReference>
<dbReference type="PROSITE" id="PS51450">
    <property type="entry name" value="LRR"/>
    <property type="match status" value="4"/>
</dbReference>
<dbReference type="InterPro" id="IPR050328">
    <property type="entry name" value="Dev_Immune_Receptor"/>
</dbReference>
<proteinExistence type="predicted"/>
<dbReference type="SMART" id="SM00369">
    <property type="entry name" value="LRR_TYP"/>
    <property type="match status" value="14"/>
</dbReference>
<dbReference type="InterPro" id="IPR001611">
    <property type="entry name" value="Leu-rich_rpt"/>
</dbReference>
<protein>
    <submittedName>
        <fullName evidence="6">Uncharacterized protein</fullName>
    </submittedName>
</protein>
<reference evidence="7" key="1">
    <citation type="submission" date="2015-02" db="EMBL/GenBank/DDBJ databases">
        <title>Genome sequencing for Strongylocentrotus purpuratus.</title>
        <authorList>
            <person name="Murali S."/>
            <person name="Liu Y."/>
            <person name="Vee V."/>
            <person name="English A."/>
            <person name="Wang M."/>
            <person name="Skinner E."/>
            <person name="Han Y."/>
            <person name="Muzny D.M."/>
            <person name="Worley K.C."/>
            <person name="Gibbs R.A."/>
        </authorList>
    </citation>
    <scope>NUCLEOTIDE SEQUENCE</scope>
</reference>
<keyword evidence="4" id="KW-1133">Transmembrane helix</keyword>
<dbReference type="PANTHER" id="PTHR24373">
    <property type="entry name" value="SLIT RELATED LEUCINE-RICH REPEAT NEURONAL PROTEIN"/>
    <property type="match status" value="1"/>
</dbReference>
<dbReference type="OrthoDB" id="2013775at2759"/>
<feature type="transmembrane region" description="Helical" evidence="4">
    <location>
        <begin position="547"/>
        <end position="569"/>
    </location>
</feature>
<dbReference type="GO" id="GO:0005886">
    <property type="term" value="C:plasma membrane"/>
    <property type="evidence" value="ECO:0000318"/>
    <property type="project" value="GO_Central"/>
</dbReference>
<dbReference type="KEGG" id="spu:100888512"/>
<keyword evidence="1" id="KW-0433">Leucine-rich repeat</keyword>
<accession>A0A7M7MXV2</accession>
<evidence type="ECO:0000256" key="3">
    <source>
        <dbReference type="ARBA" id="ARBA00022737"/>
    </source>
</evidence>
<evidence type="ECO:0000256" key="1">
    <source>
        <dbReference type="ARBA" id="ARBA00022614"/>
    </source>
</evidence>
<feature type="signal peptide" evidence="5">
    <location>
        <begin position="1"/>
        <end position="28"/>
    </location>
</feature>
<keyword evidence="3" id="KW-0677">Repeat</keyword>
<dbReference type="GO" id="GO:0038023">
    <property type="term" value="F:signaling receptor activity"/>
    <property type="evidence" value="ECO:0000318"/>
    <property type="project" value="GO_Central"/>
</dbReference>
<dbReference type="GeneID" id="100888512"/>
<keyword evidence="4" id="KW-0812">Transmembrane</keyword>
<evidence type="ECO:0000256" key="4">
    <source>
        <dbReference type="SAM" id="Phobius"/>
    </source>
</evidence>
<dbReference type="FunFam" id="3.80.10.10:FF:002362">
    <property type="entry name" value="P-granule-associated novel protein 1"/>
    <property type="match status" value="1"/>
</dbReference>
<evidence type="ECO:0000313" key="6">
    <source>
        <dbReference type="EnsemblMetazoa" id="XP_030828123"/>
    </source>
</evidence>
<reference evidence="6" key="2">
    <citation type="submission" date="2021-01" db="UniProtKB">
        <authorList>
            <consortium name="EnsemblMetazoa"/>
        </authorList>
    </citation>
    <scope>IDENTIFICATION</scope>
</reference>
<dbReference type="SMART" id="SM00365">
    <property type="entry name" value="LRR_SD22"/>
    <property type="match status" value="5"/>
</dbReference>
<feature type="chain" id="PRO_5029556545" evidence="5">
    <location>
        <begin position="29"/>
        <end position="591"/>
    </location>
</feature>
<dbReference type="FunFam" id="3.80.10.10:FF:001164">
    <property type="entry name" value="GH01279p"/>
    <property type="match status" value="1"/>
</dbReference>
<dbReference type="Proteomes" id="UP000007110">
    <property type="component" value="Unassembled WGS sequence"/>
</dbReference>
<dbReference type="EnsemblMetazoa" id="XM_030972263">
    <property type="protein sequence ID" value="XP_030828123"/>
    <property type="gene ID" value="LOC100888512"/>
</dbReference>
<dbReference type="Gene3D" id="3.80.10.10">
    <property type="entry name" value="Ribonuclease Inhibitor"/>
    <property type="match status" value="4"/>
</dbReference>
<keyword evidence="4" id="KW-0472">Membrane</keyword>
<dbReference type="InterPro" id="IPR032675">
    <property type="entry name" value="LRR_dom_sf"/>
</dbReference>
<sequence>MKSLSLPTFTGALMAVLVSMGTTNAVIAWPCPFQCECDSRLQTVRCAYVHGLRWSTNPTNIPSDVRSLHISDQNISSVSALSRSNLTNLRKLEMVRSSIRELQDTALVMAPKLRRLNLSGNSLIAMPHAVSSLRILKELILSSNIITDLNPSDFENLTKLRVLDLSLNNISILPPGLFQPLSELRRLNLSYNTIVSIDDHTFQALTHLEDLSLSKNHIQQLSPIWMNSLRSLWILEMSGAIIDQSQATNLLPTDESVRYPNLQQLNLAGNMMSDLPCDALREMSGLQLLDLSHNYIKVIPDYCFWGMISLEELLLISNEISKMEYYAFENVTQLSTLDLSSNSLEEIEAGIFYNTNLKSLYIGSNRFHTLTENTFAGAYSLRQIFLRYNQVSEISSQAFWYNGGLTTVDLRDNALRRVGAEYINLTALSFLAFSGNKIHTIQTNAFEGTSISLIYLHNNSLTTLSKHVFSYMPTLSTITLSGNPWHCDCKVRYLCETMIDAMETGELFPWYEDADEMMCATPKSFQYQEMQTVKPFQMICTTYASALAIQLIVGLSLSAVAISTALYVVQLYCKAKKMERNGVGDASKCLA</sequence>
<dbReference type="AlphaFoldDB" id="A0A7M7MXV2"/>
<dbReference type="PANTHER" id="PTHR24373:SF387">
    <property type="entry name" value="LEUCINE-RICH REPEATS AND IMMUNOGLOBULIN-LIKE DOMAINS PROTEIN SMA-10"/>
    <property type="match status" value="1"/>
</dbReference>
<dbReference type="OMA" id="RWIREAM"/>
<organism evidence="6 7">
    <name type="scientific">Strongylocentrotus purpuratus</name>
    <name type="common">Purple sea urchin</name>
    <dbReference type="NCBI Taxonomy" id="7668"/>
    <lineage>
        <taxon>Eukaryota</taxon>
        <taxon>Metazoa</taxon>
        <taxon>Echinodermata</taxon>
        <taxon>Eleutherozoa</taxon>
        <taxon>Echinozoa</taxon>
        <taxon>Echinoidea</taxon>
        <taxon>Euechinoidea</taxon>
        <taxon>Echinacea</taxon>
        <taxon>Camarodonta</taxon>
        <taxon>Echinidea</taxon>
        <taxon>Strongylocentrotidae</taxon>
        <taxon>Strongylocentrotus</taxon>
    </lineage>
</organism>
<dbReference type="Pfam" id="PF13306">
    <property type="entry name" value="LRR_5"/>
    <property type="match status" value="1"/>
</dbReference>
<evidence type="ECO:0000313" key="7">
    <source>
        <dbReference type="Proteomes" id="UP000007110"/>
    </source>
</evidence>
<evidence type="ECO:0000256" key="5">
    <source>
        <dbReference type="SAM" id="SignalP"/>
    </source>
</evidence>